<protein>
    <recommendedName>
        <fullName evidence="4">DoxX protein</fullName>
    </recommendedName>
</protein>
<evidence type="ECO:0000313" key="3">
    <source>
        <dbReference type="Proteomes" id="UP000234845"/>
    </source>
</evidence>
<feature type="transmembrane region" description="Helical" evidence="1">
    <location>
        <begin position="102"/>
        <end position="120"/>
    </location>
</feature>
<proteinExistence type="predicted"/>
<keyword evidence="1" id="KW-1133">Transmembrane helix</keyword>
<evidence type="ECO:0000256" key="1">
    <source>
        <dbReference type="SAM" id="Phobius"/>
    </source>
</evidence>
<evidence type="ECO:0008006" key="4">
    <source>
        <dbReference type="Google" id="ProtNLM"/>
    </source>
</evidence>
<keyword evidence="3" id="KW-1185">Reference proteome</keyword>
<gene>
    <name evidence="2" type="ORF">CWI75_13095</name>
</gene>
<reference evidence="3" key="1">
    <citation type="submission" date="2017-11" db="EMBL/GenBank/DDBJ databases">
        <title>The draft genome sequence of Chromatocurvus sp. F02.</title>
        <authorList>
            <person name="Du Z.-J."/>
            <person name="Chang Y.-Q."/>
        </authorList>
    </citation>
    <scope>NUCLEOTIDE SEQUENCE [LARGE SCALE GENOMIC DNA]</scope>
    <source>
        <strain evidence="3">F02</strain>
    </source>
</reference>
<dbReference type="AlphaFoldDB" id="A0A2N5Y0T7"/>
<feature type="transmembrane region" description="Helical" evidence="1">
    <location>
        <begin position="7"/>
        <end position="27"/>
    </location>
</feature>
<comment type="caution">
    <text evidence="2">The sequence shown here is derived from an EMBL/GenBank/DDBJ whole genome shotgun (WGS) entry which is preliminary data.</text>
</comment>
<evidence type="ECO:0000313" key="2">
    <source>
        <dbReference type="EMBL" id="PLW82014.1"/>
    </source>
</evidence>
<dbReference type="Proteomes" id="UP000234845">
    <property type="component" value="Unassembled WGS sequence"/>
</dbReference>
<organism evidence="2 3">
    <name type="scientific">Kineobactrum sediminis</name>
    <dbReference type="NCBI Taxonomy" id="1905677"/>
    <lineage>
        <taxon>Bacteria</taxon>
        <taxon>Pseudomonadati</taxon>
        <taxon>Pseudomonadota</taxon>
        <taxon>Gammaproteobacteria</taxon>
        <taxon>Cellvibrionales</taxon>
        <taxon>Halieaceae</taxon>
        <taxon>Kineobactrum</taxon>
    </lineage>
</organism>
<dbReference type="RefSeq" id="WP_101521949.1">
    <property type="nucleotide sequence ID" value="NZ_PKLZ01000009.1"/>
</dbReference>
<sequence length="140" mass="15813">MEKQRIANALLLLRLGVFIVMIMWTLDKLINPQHSGAVFENFYGLEGLSSTAFMIIGLLQLVVVLAFVSGFMKRYSYGIVLILHGISTLSSWQQYLDAFNNLLFFAAWPMLAACIALYMLRDLDTRWTIDDPGKSAASER</sequence>
<feature type="transmembrane region" description="Helical" evidence="1">
    <location>
        <begin position="47"/>
        <end position="68"/>
    </location>
</feature>
<dbReference type="EMBL" id="PKLZ01000009">
    <property type="protein sequence ID" value="PLW82014.1"/>
    <property type="molecule type" value="Genomic_DNA"/>
</dbReference>
<accession>A0A2N5Y0T7</accession>
<keyword evidence="1" id="KW-0472">Membrane</keyword>
<dbReference type="OrthoDB" id="7355622at2"/>
<feature type="transmembrane region" description="Helical" evidence="1">
    <location>
        <begin position="75"/>
        <end position="96"/>
    </location>
</feature>
<name>A0A2N5Y0T7_9GAMM</name>
<keyword evidence="1" id="KW-0812">Transmembrane</keyword>